<evidence type="ECO:0008006" key="5">
    <source>
        <dbReference type="Google" id="ProtNLM"/>
    </source>
</evidence>
<protein>
    <recommendedName>
        <fullName evidence="5">Lipid-binding serum glycoprotein N-terminal domain-containing protein</fullName>
    </recommendedName>
</protein>
<comment type="caution">
    <text evidence="3">The sequence shown here is derived from an EMBL/GenBank/DDBJ whole genome shotgun (WGS) entry which is preliminary data.</text>
</comment>
<keyword evidence="2" id="KW-0732">Signal</keyword>
<evidence type="ECO:0000313" key="3">
    <source>
        <dbReference type="EMBL" id="KAK7254701.1"/>
    </source>
</evidence>
<sequence length="671" mass="71930">MLWPAALVAVALLWLCRAALLSWRLSQLLSASTTVQAATLGVRWAEGALEVGVAELRTKPPGAPFAPDVGAVAEAKTVVHLASIFKKVVDVREVSCRGASLRLDVDGATGLLTLDGLARRRGARGDVPRPRLERRSSATEGLLDGLGEPFARALQNYEREVEACVGRVAALELVPFFWKSETRYRYRRFVAEDVELRVGCGVWARLGDAVEEGTVARAAARPAEESDLILAAAASATAAFRKLGDQEASLRVAKFDVNLETSTSLDDDAGIEAVKDKILDALVDVLYRAVDAGAWARLQGSAGGAALASLATRALDSGGLLEVAARKVVPLLEEARRAVESELTSVERSTSPKSRPMVQQLLRDLSDVVDDLLAVRHKTFQAGPTLKLLQRAADVARRLEGVLSKANAEHIALDARHLDDQLLAALSDFALDLGASALTALPPGRVAGDANGVEYAVDHVDLSRVRVTRENLRVAFDRDLGSESLLHVDVYGVDCPLSDLRWSVGKKDSAVFRDEGYAHAAVSNICLGLDLVAARRPGDGRPGGGAPFLALRDARVTVDACALSFDGTAYAWLYNAVAGSASDLLSDYIETTTTDYIHDEAGPLLRNLNDFLDAQGLWPSLLRVARVDAERLPFSDGSSPPRTPPDRKRVRPEGASPRASPGFREVEATRI</sequence>
<accession>A0ABR1GFX3</accession>
<organism evidence="3 4">
    <name type="scientific">Aureococcus anophagefferens</name>
    <name type="common">Harmful bloom alga</name>
    <dbReference type="NCBI Taxonomy" id="44056"/>
    <lineage>
        <taxon>Eukaryota</taxon>
        <taxon>Sar</taxon>
        <taxon>Stramenopiles</taxon>
        <taxon>Ochrophyta</taxon>
        <taxon>Pelagophyceae</taxon>
        <taxon>Pelagomonadales</taxon>
        <taxon>Pelagomonadaceae</taxon>
        <taxon>Aureococcus</taxon>
    </lineage>
</organism>
<feature type="signal peptide" evidence="2">
    <location>
        <begin position="1"/>
        <end position="18"/>
    </location>
</feature>
<evidence type="ECO:0000256" key="1">
    <source>
        <dbReference type="SAM" id="MobiDB-lite"/>
    </source>
</evidence>
<feature type="region of interest" description="Disordered" evidence="1">
    <location>
        <begin position="632"/>
        <end position="671"/>
    </location>
</feature>
<reference evidence="3 4" key="1">
    <citation type="submission" date="2024-03" db="EMBL/GenBank/DDBJ databases">
        <title>Aureococcus anophagefferens CCMP1851 and Kratosvirus quantuckense: Draft genome of a second virus-susceptible host strain in the model system.</title>
        <authorList>
            <person name="Chase E."/>
            <person name="Truchon A.R."/>
            <person name="Schepens W."/>
            <person name="Wilhelm S.W."/>
        </authorList>
    </citation>
    <scope>NUCLEOTIDE SEQUENCE [LARGE SCALE GENOMIC DNA]</scope>
    <source>
        <strain evidence="3 4">CCMP1851</strain>
    </source>
</reference>
<feature type="chain" id="PRO_5045553669" description="Lipid-binding serum glycoprotein N-terminal domain-containing protein" evidence="2">
    <location>
        <begin position="19"/>
        <end position="671"/>
    </location>
</feature>
<gene>
    <name evidence="3" type="ORF">SO694_00010555</name>
</gene>
<dbReference type="EMBL" id="JBBJCI010000023">
    <property type="protein sequence ID" value="KAK7254701.1"/>
    <property type="molecule type" value="Genomic_DNA"/>
</dbReference>
<evidence type="ECO:0000313" key="4">
    <source>
        <dbReference type="Proteomes" id="UP001363151"/>
    </source>
</evidence>
<dbReference type="Gene3D" id="3.15.10.10">
    <property type="entry name" value="Bactericidal permeability-increasing protein, domain 1"/>
    <property type="match status" value="1"/>
</dbReference>
<dbReference type="Proteomes" id="UP001363151">
    <property type="component" value="Unassembled WGS sequence"/>
</dbReference>
<proteinExistence type="predicted"/>
<evidence type="ECO:0000256" key="2">
    <source>
        <dbReference type="SAM" id="SignalP"/>
    </source>
</evidence>
<keyword evidence="4" id="KW-1185">Reference proteome</keyword>
<name>A0ABR1GFX3_AURAN</name>